<evidence type="ECO:0000313" key="4">
    <source>
        <dbReference type="Proteomes" id="UP000031967"/>
    </source>
</evidence>
<dbReference type="InterPro" id="IPR011006">
    <property type="entry name" value="CheY-like_superfamily"/>
</dbReference>
<gene>
    <name evidence="3" type="ORF">SD70_18790</name>
</gene>
<comment type="caution">
    <text evidence="3">The sequence shown here is derived from an EMBL/GenBank/DDBJ whole genome shotgun (WGS) entry which is preliminary data.</text>
</comment>
<dbReference type="PROSITE" id="PS50110">
    <property type="entry name" value="RESPONSE_REGULATORY"/>
    <property type="match status" value="1"/>
</dbReference>
<dbReference type="InterPro" id="IPR001789">
    <property type="entry name" value="Sig_transdc_resp-reg_receiver"/>
</dbReference>
<dbReference type="InterPro" id="IPR051271">
    <property type="entry name" value="2C-system_Tx_regulators"/>
</dbReference>
<dbReference type="Gene3D" id="3.40.50.2300">
    <property type="match status" value="1"/>
</dbReference>
<proteinExistence type="predicted"/>
<dbReference type="EMBL" id="JXAK01000034">
    <property type="protein sequence ID" value="KIL39587.1"/>
    <property type="molecule type" value="Genomic_DNA"/>
</dbReference>
<dbReference type="Pfam" id="PF00072">
    <property type="entry name" value="Response_reg"/>
    <property type="match status" value="1"/>
</dbReference>
<protein>
    <recommendedName>
        <fullName evidence="2">Response regulatory domain-containing protein</fullName>
    </recommendedName>
</protein>
<evidence type="ECO:0000256" key="1">
    <source>
        <dbReference type="PROSITE-ProRule" id="PRU00169"/>
    </source>
</evidence>
<comment type="caution">
    <text evidence="1">Lacks conserved residue(s) required for the propagation of feature annotation.</text>
</comment>
<sequence length="127" mass="13798">MVHVMVVGGDPLALRHAENVLRALETVWICSLFTNPQEFLEQLLIASVDLVLLEIDMNITGIHGLQLASVIQTSRPDVSIAFLASNADYVIEAFDMGVLDYIVKPLTVKRIKKTIDRIARGGGVGAG</sequence>
<dbReference type="RefSeq" id="WP_041049062.1">
    <property type="nucleotide sequence ID" value="NZ_JXAK01000034.1"/>
</dbReference>
<dbReference type="SMART" id="SM00448">
    <property type="entry name" value="REC"/>
    <property type="match status" value="1"/>
</dbReference>
<dbReference type="PANTHER" id="PTHR45526">
    <property type="entry name" value="TRANSCRIPTIONAL REGULATORY PROTEIN DPIA"/>
    <property type="match status" value="1"/>
</dbReference>
<reference evidence="3 4" key="1">
    <citation type="submission" date="2014-12" db="EMBL/GenBank/DDBJ databases">
        <title>Draft genome sequence of Paenibacillus kamchatkensis strain B-2647.</title>
        <authorList>
            <person name="Karlyshev A.V."/>
            <person name="Kudryashova E.B."/>
        </authorList>
    </citation>
    <scope>NUCLEOTIDE SEQUENCE [LARGE SCALE GENOMIC DNA]</scope>
    <source>
        <strain evidence="3 4">VKM B-2647</strain>
    </source>
</reference>
<dbReference type="Proteomes" id="UP000031967">
    <property type="component" value="Unassembled WGS sequence"/>
</dbReference>
<dbReference type="PANTHER" id="PTHR45526:SF1">
    <property type="entry name" value="TRANSCRIPTIONAL REGULATORY PROTEIN DCUR-RELATED"/>
    <property type="match status" value="1"/>
</dbReference>
<keyword evidence="4" id="KW-1185">Reference proteome</keyword>
<accession>A0ABR5AF08</accession>
<name>A0ABR5AF08_9BACL</name>
<evidence type="ECO:0000313" key="3">
    <source>
        <dbReference type="EMBL" id="KIL39587.1"/>
    </source>
</evidence>
<organism evidence="3 4">
    <name type="scientific">Gordoniibacillus kamchatkensis</name>
    <dbReference type="NCBI Taxonomy" id="1590651"/>
    <lineage>
        <taxon>Bacteria</taxon>
        <taxon>Bacillati</taxon>
        <taxon>Bacillota</taxon>
        <taxon>Bacilli</taxon>
        <taxon>Bacillales</taxon>
        <taxon>Paenibacillaceae</taxon>
        <taxon>Gordoniibacillus</taxon>
    </lineage>
</organism>
<evidence type="ECO:0000259" key="2">
    <source>
        <dbReference type="PROSITE" id="PS50110"/>
    </source>
</evidence>
<dbReference type="SUPFAM" id="SSF52172">
    <property type="entry name" value="CheY-like"/>
    <property type="match status" value="1"/>
</dbReference>
<feature type="domain" description="Response regulatory" evidence="2">
    <location>
        <begin position="3"/>
        <end position="119"/>
    </location>
</feature>